<feature type="transmembrane region" description="Helical" evidence="8">
    <location>
        <begin position="291"/>
        <end position="314"/>
    </location>
</feature>
<dbReference type="CDD" id="cd12828">
    <property type="entry name" value="TmCorA-like_1"/>
    <property type="match status" value="1"/>
</dbReference>
<evidence type="ECO:0000256" key="5">
    <source>
        <dbReference type="ARBA" id="ARBA00022692"/>
    </source>
</evidence>
<feature type="transmembrane region" description="Helical" evidence="8">
    <location>
        <begin position="326"/>
        <end position="346"/>
    </location>
</feature>
<dbReference type="SUPFAM" id="SSF144083">
    <property type="entry name" value="Magnesium transport protein CorA, transmembrane region"/>
    <property type="match status" value="1"/>
</dbReference>
<comment type="caution">
    <text evidence="9">The sequence shown here is derived from an EMBL/GenBank/DDBJ whole genome shotgun (WGS) entry which is preliminary data.</text>
</comment>
<proteinExistence type="inferred from homology"/>
<evidence type="ECO:0000256" key="4">
    <source>
        <dbReference type="ARBA" id="ARBA00022475"/>
    </source>
</evidence>
<comment type="subcellular location">
    <subcellularLocation>
        <location evidence="1">Cell membrane</location>
        <topology evidence="1">Multi-pass membrane protein</topology>
    </subcellularLocation>
    <subcellularLocation>
        <location evidence="8">Membrane</location>
        <topology evidence="8">Multi-pass membrane protein</topology>
    </subcellularLocation>
</comment>
<dbReference type="InterPro" id="IPR004488">
    <property type="entry name" value="Mg/Co-transport_prot_CorA"/>
</dbReference>
<evidence type="ECO:0000256" key="7">
    <source>
        <dbReference type="ARBA" id="ARBA00023136"/>
    </source>
</evidence>
<keyword evidence="3 8" id="KW-0813">Transport</keyword>
<evidence type="ECO:0000256" key="6">
    <source>
        <dbReference type="ARBA" id="ARBA00022989"/>
    </source>
</evidence>
<dbReference type="SUPFAM" id="SSF143865">
    <property type="entry name" value="CorA soluble domain-like"/>
    <property type="match status" value="1"/>
</dbReference>
<evidence type="ECO:0000313" key="10">
    <source>
        <dbReference type="Proteomes" id="UP001300692"/>
    </source>
</evidence>
<keyword evidence="10" id="KW-1185">Reference proteome</keyword>
<dbReference type="EMBL" id="JAOYOD010000001">
    <property type="protein sequence ID" value="MCV9385440.1"/>
    <property type="molecule type" value="Genomic_DNA"/>
</dbReference>
<evidence type="ECO:0000256" key="2">
    <source>
        <dbReference type="ARBA" id="ARBA00009765"/>
    </source>
</evidence>
<evidence type="ECO:0000256" key="3">
    <source>
        <dbReference type="ARBA" id="ARBA00022448"/>
    </source>
</evidence>
<protein>
    <recommendedName>
        <fullName evidence="8">Magnesium transport protein CorA</fullName>
    </recommendedName>
</protein>
<organism evidence="9 10">
    <name type="scientific">Reichenbachiella ulvae</name>
    <dbReference type="NCBI Taxonomy" id="2980104"/>
    <lineage>
        <taxon>Bacteria</taxon>
        <taxon>Pseudomonadati</taxon>
        <taxon>Bacteroidota</taxon>
        <taxon>Cytophagia</taxon>
        <taxon>Cytophagales</taxon>
        <taxon>Reichenbachiellaceae</taxon>
        <taxon>Reichenbachiella</taxon>
    </lineage>
</organism>
<dbReference type="NCBIfam" id="TIGR00383">
    <property type="entry name" value="corA"/>
    <property type="match status" value="1"/>
</dbReference>
<comment type="similarity">
    <text evidence="2 8">Belongs to the CorA metal ion transporter (MIT) (TC 1.A.35) family.</text>
</comment>
<dbReference type="RefSeq" id="WP_264136229.1">
    <property type="nucleotide sequence ID" value="NZ_JAOYOD010000001.1"/>
</dbReference>
<dbReference type="Pfam" id="PF01544">
    <property type="entry name" value="CorA"/>
    <property type="match status" value="1"/>
</dbReference>
<keyword evidence="8" id="KW-0406">Ion transport</keyword>
<evidence type="ECO:0000313" key="9">
    <source>
        <dbReference type="EMBL" id="MCV9385440.1"/>
    </source>
</evidence>
<dbReference type="InterPro" id="IPR045861">
    <property type="entry name" value="CorA_cytoplasmic_dom"/>
</dbReference>
<dbReference type="Gene3D" id="1.20.58.340">
    <property type="entry name" value="Magnesium transport protein CorA, transmembrane region"/>
    <property type="match status" value="2"/>
</dbReference>
<keyword evidence="6 8" id="KW-1133">Transmembrane helix</keyword>
<name>A0ABT3CPQ9_9BACT</name>
<keyword evidence="4 8" id="KW-1003">Cell membrane</keyword>
<evidence type="ECO:0000256" key="8">
    <source>
        <dbReference type="RuleBase" id="RU362010"/>
    </source>
</evidence>
<keyword evidence="5 8" id="KW-0812">Transmembrane</keyword>
<accession>A0ABT3CPQ9</accession>
<gene>
    <name evidence="8 9" type="primary">corA</name>
    <name evidence="9" type="ORF">N7U62_02140</name>
</gene>
<keyword evidence="8" id="KW-0460">Magnesium</keyword>
<dbReference type="InterPro" id="IPR002523">
    <property type="entry name" value="MgTranspt_CorA/ZnTranspt_ZntB"/>
</dbReference>
<comment type="function">
    <text evidence="8">Mediates influx of magnesium ions.</text>
</comment>
<dbReference type="PANTHER" id="PTHR46494:SF1">
    <property type="entry name" value="CORA FAMILY METAL ION TRANSPORTER (EUROFUNG)"/>
    <property type="match status" value="1"/>
</dbReference>
<dbReference type="Proteomes" id="UP001300692">
    <property type="component" value="Unassembled WGS sequence"/>
</dbReference>
<evidence type="ECO:0000256" key="1">
    <source>
        <dbReference type="ARBA" id="ARBA00004651"/>
    </source>
</evidence>
<dbReference type="Gene3D" id="3.30.460.20">
    <property type="entry name" value="CorA soluble domain-like"/>
    <property type="match status" value="1"/>
</dbReference>
<keyword evidence="7 8" id="KW-0472">Membrane</keyword>
<sequence>MTKQSSFLKHMTSTAPGSLIFVGEQKMEHPVIRLMQYDESECTEKSVAEVDQVFDYLDQGKKCWVNIDGLHDASVVENIGERLNLDSLMLEDILDTSQRPKCEVYNGHLYIVLRMIRYDAVKDVTTSEQFSMVLGENYLFTFQEVEGDVLDSVRDRIRQQKTRIKNRSIDYLAYALIDAIVDNYIYSIEQFGVRIEDIDQKVIMNPKKDILEQINYYKRQVNYLRKVIRPVRAAVFQFDKSEFIEKSNKHFLKDLHDHVTIATEAIETYRELLNEQLSVYHTNMSNKLNEIIRLLTIYSVIFSPLTFLVGVYGMNFRYFPELDFKYAYPIFWVVMLGISGTMVFYFKKKRWL</sequence>
<reference evidence="9 10" key="1">
    <citation type="submission" date="2022-10" db="EMBL/GenBank/DDBJ databases">
        <title>Comparative genomics and taxonomic characterization of three novel marine species of genus Reichenbachiella exhibiting antioxidant and polysaccharide degradation activities.</title>
        <authorList>
            <person name="Muhammad N."/>
            <person name="Lee Y.-J."/>
            <person name="Ko J."/>
            <person name="Kim S.-G."/>
        </authorList>
    </citation>
    <scope>NUCLEOTIDE SEQUENCE [LARGE SCALE GENOMIC DNA]</scope>
    <source>
        <strain evidence="9 10">ABR2-5</strain>
    </source>
</reference>
<dbReference type="InterPro" id="IPR045863">
    <property type="entry name" value="CorA_TM1_TM2"/>
</dbReference>
<dbReference type="PANTHER" id="PTHR46494">
    <property type="entry name" value="CORA FAMILY METAL ION TRANSPORTER (EUROFUNG)"/>
    <property type="match status" value="1"/>
</dbReference>